<evidence type="ECO:0000256" key="1">
    <source>
        <dbReference type="SAM" id="SignalP"/>
    </source>
</evidence>
<dbReference type="EMBL" id="GEDC01007495">
    <property type="protein sequence ID" value="JAS29803.1"/>
    <property type="molecule type" value="Transcribed_RNA"/>
</dbReference>
<name>A0A1B6DVW2_9HEMI</name>
<gene>
    <name evidence="2" type="ORF">g.37878</name>
</gene>
<protein>
    <submittedName>
        <fullName evidence="2">Uncharacterized protein</fullName>
    </submittedName>
</protein>
<keyword evidence="1" id="KW-0732">Signal</keyword>
<dbReference type="AlphaFoldDB" id="A0A1B6DVW2"/>
<feature type="chain" id="PRO_5008581585" evidence="1">
    <location>
        <begin position="18"/>
        <end position="208"/>
    </location>
</feature>
<proteinExistence type="predicted"/>
<evidence type="ECO:0000313" key="2">
    <source>
        <dbReference type="EMBL" id="JAS29803.1"/>
    </source>
</evidence>
<reference evidence="2" key="1">
    <citation type="submission" date="2015-12" db="EMBL/GenBank/DDBJ databases">
        <title>De novo transcriptome assembly of four potential Pierce s Disease insect vectors from Arizona vineyards.</title>
        <authorList>
            <person name="Tassone E.E."/>
        </authorList>
    </citation>
    <scope>NUCLEOTIDE SEQUENCE</scope>
</reference>
<feature type="signal peptide" evidence="1">
    <location>
        <begin position="1"/>
        <end position="17"/>
    </location>
</feature>
<sequence>MYKAALFVIIAIHSIQAQDPDFHYSITRDYYASLRLIYEKAAVKGPDNGRMGGLWQFPISVLIKDTVLMLEVYEHIKAKECYLGMKETFNNYKAEMERIYAACVAKSGNSSMENLYRLVTTLQANLVELDQETYDKEQACVDETCRNITLQDGLQKVERLKNIYISKIHYLYDLCIYHHPVIVKNCFSFGTLDLMEDVYQRNYELQFC</sequence>
<organism evidence="2">
    <name type="scientific">Clastoptera arizonana</name>
    <name type="common">Arizona spittle bug</name>
    <dbReference type="NCBI Taxonomy" id="38151"/>
    <lineage>
        <taxon>Eukaryota</taxon>
        <taxon>Metazoa</taxon>
        <taxon>Ecdysozoa</taxon>
        <taxon>Arthropoda</taxon>
        <taxon>Hexapoda</taxon>
        <taxon>Insecta</taxon>
        <taxon>Pterygota</taxon>
        <taxon>Neoptera</taxon>
        <taxon>Paraneoptera</taxon>
        <taxon>Hemiptera</taxon>
        <taxon>Auchenorrhyncha</taxon>
        <taxon>Cercopoidea</taxon>
        <taxon>Clastopteridae</taxon>
        <taxon>Clastoptera</taxon>
    </lineage>
</organism>
<accession>A0A1B6DVW2</accession>